<dbReference type="EMBL" id="JABFTP020000042">
    <property type="protein sequence ID" value="KAL3271735.1"/>
    <property type="molecule type" value="Genomic_DNA"/>
</dbReference>
<comment type="caution">
    <text evidence="2">The sequence shown here is derived from an EMBL/GenBank/DDBJ whole genome shotgun (WGS) entry which is preliminary data.</text>
</comment>
<feature type="region of interest" description="Disordered" evidence="1">
    <location>
        <begin position="65"/>
        <end position="125"/>
    </location>
</feature>
<accession>A0ABD2MZD8</accession>
<sequence length="125" mass="14212">MLKRVLSGVTEAIDIVEGKLIPHEALAENAKTEEKIRYEESSSYYNRVDSNTLLILTTNITEETLTKDKNPGSSFVSKTEKCQPSHSRNLQSEEDGIEERSQSLIEDFTNNVSEDDEDENEDEDR</sequence>
<proteinExistence type="predicted"/>
<reference evidence="2 3" key="1">
    <citation type="journal article" date="2021" name="BMC Biol.">
        <title>Horizontally acquired antibacterial genes associated with adaptive radiation of ladybird beetles.</title>
        <authorList>
            <person name="Li H.S."/>
            <person name="Tang X.F."/>
            <person name="Huang Y.H."/>
            <person name="Xu Z.Y."/>
            <person name="Chen M.L."/>
            <person name="Du X.Y."/>
            <person name="Qiu B.Y."/>
            <person name="Chen P.T."/>
            <person name="Zhang W."/>
            <person name="Slipinski A."/>
            <person name="Escalona H.E."/>
            <person name="Waterhouse R.M."/>
            <person name="Zwick A."/>
            <person name="Pang H."/>
        </authorList>
    </citation>
    <scope>NUCLEOTIDE SEQUENCE [LARGE SCALE GENOMIC DNA]</scope>
    <source>
        <strain evidence="2">SYSU2018</strain>
    </source>
</reference>
<dbReference type="AlphaFoldDB" id="A0ABD2MZD8"/>
<keyword evidence="3" id="KW-1185">Reference proteome</keyword>
<organism evidence="2 3">
    <name type="scientific">Cryptolaemus montrouzieri</name>
    <dbReference type="NCBI Taxonomy" id="559131"/>
    <lineage>
        <taxon>Eukaryota</taxon>
        <taxon>Metazoa</taxon>
        <taxon>Ecdysozoa</taxon>
        <taxon>Arthropoda</taxon>
        <taxon>Hexapoda</taxon>
        <taxon>Insecta</taxon>
        <taxon>Pterygota</taxon>
        <taxon>Neoptera</taxon>
        <taxon>Endopterygota</taxon>
        <taxon>Coleoptera</taxon>
        <taxon>Polyphaga</taxon>
        <taxon>Cucujiformia</taxon>
        <taxon>Coccinelloidea</taxon>
        <taxon>Coccinellidae</taxon>
        <taxon>Scymninae</taxon>
        <taxon>Scymnini</taxon>
        <taxon>Cryptolaemus</taxon>
    </lineage>
</organism>
<feature type="compositionally biased region" description="Acidic residues" evidence="1">
    <location>
        <begin position="113"/>
        <end position="125"/>
    </location>
</feature>
<evidence type="ECO:0000256" key="1">
    <source>
        <dbReference type="SAM" id="MobiDB-lite"/>
    </source>
</evidence>
<evidence type="ECO:0000313" key="2">
    <source>
        <dbReference type="EMBL" id="KAL3271735.1"/>
    </source>
</evidence>
<evidence type="ECO:0000313" key="3">
    <source>
        <dbReference type="Proteomes" id="UP001516400"/>
    </source>
</evidence>
<gene>
    <name evidence="2" type="ORF">HHI36_022205</name>
</gene>
<name>A0ABD2MZD8_9CUCU</name>
<protein>
    <submittedName>
        <fullName evidence="2">Uncharacterized protein</fullName>
    </submittedName>
</protein>
<feature type="compositionally biased region" description="Polar residues" evidence="1">
    <location>
        <begin position="102"/>
        <end position="112"/>
    </location>
</feature>
<dbReference type="Proteomes" id="UP001516400">
    <property type="component" value="Unassembled WGS sequence"/>
</dbReference>